<accession>W2SXR7</accession>
<protein>
    <submittedName>
        <fullName evidence="1">Uncharacterized protein</fullName>
    </submittedName>
</protein>
<evidence type="ECO:0000313" key="2">
    <source>
        <dbReference type="Proteomes" id="UP000053676"/>
    </source>
</evidence>
<reference evidence="2" key="1">
    <citation type="journal article" date="2014" name="Nat. Genet.">
        <title>Genome of the human hookworm Necator americanus.</title>
        <authorList>
            <person name="Tang Y.T."/>
            <person name="Gao X."/>
            <person name="Rosa B.A."/>
            <person name="Abubucker S."/>
            <person name="Hallsworth-Pepin K."/>
            <person name="Martin J."/>
            <person name="Tyagi R."/>
            <person name="Heizer E."/>
            <person name="Zhang X."/>
            <person name="Bhonagiri-Palsikar V."/>
            <person name="Minx P."/>
            <person name="Warren W.C."/>
            <person name="Wang Q."/>
            <person name="Zhan B."/>
            <person name="Hotez P.J."/>
            <person name="Sternberg P.W."/>
            <person name="Dougall A."/>
            <person name="Gaze S.T."/>
            <person name="Mulvenna J."/>
            <person name="Sotillo J."/>
            <person name="Ranganathan S."/>
            <person name="Rabelo E.M."/>
            <person name="Wilson R.K."/>
            <person name="Felgner P.L."/>
            <person name="Bethony J."/>
            <person name="Hawdon J.M."/>
            <person name="Gasser R.B."/>
            <person name="Loukas A."/>
            <person name="Mitreva M."/>
        </authorList>
    </citation>
    <scope>NUCLEOTIDE SEQUENCE [LARGE SCALE GENOMIC DNA]</scope>
</reference>
<dbReference type="KEGG" id="nai:NECAME_13062"/>
<name>W2SXR7_NECAM</name>
<proteinExistence type="predicted"/>
<gene>
    <name evidence="1" type="ORF">NECAME_13062</name>
</gene>
<dbReference type="Proteomes" id="UP000053676">
    <property type="component" value="Unassembled WGS sequence"/>
</dbReference>
<keyword evidence="2" id="KW-1185">Reference proteome</keyword>
<organism evidence="1 2">
    <name type="scientific">Necator americanus</name>
    <name type="common">Human hookworm</name>
    <dbReference type="NCBI Taxonomy" id="51031"/>
    <lineage>
        <taxon>Eukaryota</taxon>
        <taxon>Metazoa</taxon>
        <taxon>Ecdysozoa</taxon>
        <taxon>Nematoda</taxon>
        <taxon>Chromadorea</taxon>
        <taxon>Rhabditida</taxon>
        <taxon>Rhabditina</taxon>
        <taxon>Rhabditomorpha</taxon>
        <taxon>Strongyloidea</taxon>
        <taxon>Ancylostomatidae</taxon>
        <taxon>Bunostominae</taxon>
        <taxon>Necator</taxon>
    </lineage>
</organism>
<sequence>MATLRDQRRGKDEKTRSVGKESMIGFPVVVAHIHHSRKDLAMSRHRHRSRSLPWVLQVWEVDQNRRDLCRRCKLHTIPHLIPTFPIVRTGRILEEKTMS</sequence>
<dbReference type="EMBL" id="KI660369">
    <property type="protein sequence ID" value="ETN74318.1"/>
    <property type="molecule type" value="Genomic_DNA"/>
</dbReference>
<dbReference type="AlphaFoldDB" id="W2SXR7"/>
<evidence type="ECO:0000313" key="1">
    <source>
        <dbReference type="EMBL" id="ETN74318.1"/>
    </source>
</evidence>